<evidence type="ECO:0000256" key="6">
    <source>
        <dbReference type="ARBA" id="ARBA00022801"/>
    </source>
</evidence>
<comment type="subcellular location">
    <subcellularLocation>
        <location evidence="2">Nucleus</location>
    </subcellularLocation>
</comment>
<dbReference type="PRINTS" id="PR01403">
    <property type="entry name" value="8OXTPHPHTASE"/>
</dbReference>
<comment type="catalytic activity">
    <reaction evidence="22">
        <text>N(6)-methyl-dATP + H2O = N(6)-methyl-dAMP + diphosphate + H(+)</text>
        <dbReference type="Rhea" id="RHEA:67604"/>
        <dbReference type="ChEBI" id="CHEBI:15377"/>
        <dbReference type="ChEBI" id="CHEBI:15378"/>
        <dbReference type="ChEBI" id="CHEBI:33019"/>
        <dbReference type="ChEBI" id="CHEBI:169976"/>
        <dbReference type="ChEBI" id="CHEBI:172872"/>
    </reaction>
    <physiologicalReaction direction="left-to-right" evidence="22">
        <dbReference type="Rhea" id="RHEA:67605"/>
    </physiologicalReaction>
</comment>
<dbReference type="GO" id="GO:0005737">
    <property type="term" value="C:cytoplasm"/>
    <property type="evidence" value="ECO:0007669"/>
    <property type="project" value="TreeGrafter"/>
</dbReference>
<gene>
    <name evidence="25" type="ORF">Fcan01_09139</name>
</gene>
<dbReference type="InterPro" id="IPR000086">
    <property type="entry name" value="NUDIX_hydrolase_dom"/>
</dbReference>
<name>A0A226EE19_FOLCA</name>
<dbReference type="PANTHER" id="PTHR43758">
    <property type="entry name" value="7,8-DIHYDRO-8-OXOGUANINE TRIPHOSPHATASE"/>
    <property type="match status" value="1"/>
</dbReference>
<keyword evidence="6 25" id="KW-0378">Hydrolase</keyword>
<evidence type="ECO:0000256" key="21">
    <source>
        <dbReference type="ARBA" id="ARBA00048894"/>
    </source>
</evidence>
<comment type="subunit">
    <text evidence="4">Monomer.</text>
</comment>
<evidence type="ECO:0000256" key="11">
    <source>
        <dbReference type="ARBA" id="ARBA00024486"/>
    </source>
</evidence>
<accession>A0A226EE19</accession>
<evidence type="ECO:0000256" key="20">
    <source>
        <dbReference type="ARBA" id="ARBA00048002"/>
    </source>
</evidence>
<comment type="function">
    <text evidence="23">Oxidized purine nucleoside triphosphate hydrolase which is a prominent sanitizer of the oxidized nucleotide pool. Catalyzes the hydrolysis of 2-oxo-dATP (2-hydroxy-dATP) into 2-oxo-dAMP. Also has a significant hydrolase activity toward 2-oxo-ATP, 8-oxo-dGTP and 8-oxo-dATP. Through the hydrolysis of oxidized purine nucleoside triphosphates, prevents their incorporation into DNA and the subsequent transversions A:T to C:G and G:C to T:A. Also catalyzes the hydrolysis of methylated purine nucleoside triphosphate preventing their integration into DNA. Through this antimutagenic activity protects cells from oxidative stress.</text>
</comment>
<organism evidence="25 26">
    <name type="scientific">Folsomia candida</name>
    <name type="common">Springtail</name>
    <dbReference type="NCBI Taxonomy" id="158441"/>
    <lineage>
        <taxon>Eukaryota</taxon>
        <taxon>Metazoa</taxon>
        <taxon>Ecdysozoa</taxon>
        <taxon>Arthropoda</taxon>
        <taxon>Hexapoda</taxon>
        <taxon>Collembola</taxon>
        <taxon>Entomobryomorpha</taxon>
        <taxon>Isotomoidea</taxon>
        <taxon>Isotomidae</taxon>
        <taxon>Proisotominae</taxon>
        <taxon>Folsomia</taxon>
    </lineage>
</organism>
<dbReference type="PROSITE" id="PS00893">
    <property type="entry name" value="NUDIX_BOX"/>
    <property type="match status" value="1"/>
</dbReference>
<dbReference type="AlphaFoldDB" id="A0A226EE19"/>
<dbReference type="SUPFAM" id="SSF55811">
    <property type="entry name" value="Nudix"/>
    <property type="match status" value="1"/>
</dbReference>
<comment type="catalytic activity">
    <reaction evidence="12">
        <text>2-oxo-ATP + H2O = 2-oxo-AMP + diphosphate + H(+)</text>
        <dbReference type="Rhea" id="RHEA:67392"/>
        <dbReference type="ChEBI" id="CHEBI:15377"/>
        <dbReference type="ChEBI" id="CHEBI:15378"/>
        <dbReference type="ChEBI" id="CHEBI:33019"/>
        <dbReference type="ChEBI" id="CHEBI:71395"/>
        <dbReference type="ChEBI" id="CHEBI:172878"/>
    </reaction>
    <physiologicalReaction direction="left-to-right" evidence="12">
        <dbReference type="Rhea" id="RHEA:67393"/>
    </physiologicalReaction>
</comment>
<evidence type="ECO:0000256" key="19">
    <source>
        <dbReference type="ARBA" id="ARBA00032071"/>
    </source>
</evidence>
<evidence type="ECO:0000256" key="3">
    <source>
        <dbReference type="ARBA" id="ARBA00005582"/>
    </source>
</evidence>
<dbReference type="Pfam" id="PF00293">
    <property type="entry name" value="NUDIX"/>
    <property type="match status" value="1"/>
</dbReference>
<evidence type="ECO:0000256" key="14">
    <source>
        <dbReference type="ARBA" id="ARBA00026218"/>
    </source>
</evidence>
<proteinExistence type="inferred from homology"/>
<evidence type="ECO:0000259" key="24">
    <source>
        <dbReference type="PROSITE" id="PS51462"/>
    </source>
</evidence>
<evidence type="ECO:0000256" key="22">
    <source>
        <dbReference type="ARBA" id="ARBA00049032"/>
    </source>
</evidence>
<comment type="catalytic activity">
    <reaction evidence="10">
        <text>2-oxo-dATP + H2O = 2-oxo-dAMP + diphosphate + H(+)</text>
        <dbReference type="Rhea" id="RHEA:31583"/>
        <dbReference type="ChEBI" id="CHEBI:15377"/>
        <dbReference type="ChEBI" id="CHEBI:15378"/>
        <dbReference type="ChEBI" id="CHEBI:33019"/>
        <dbReference type="ChEBI" id="CHEBI:63212"/>
        <dbReference type="ChEBI" id="CHEBI:77897"/>
        <dbReference type="EC" id="3.6.1.56"/>
    </reaction>
    <physiologicalReaction direction="left-to-right" evidence="10">
        <dbReference type="Rhea" id="RHEA:31584"/>
    </physiologicalReaction>
</comment>
<dbReference type="EC" id="3.6.1.56" evidence="13"/>
<dbReference type="OMA" id="THTESTY"/>
<dbReference type="PANTHER" id="PTHR43758:SF2">
    <property type="entry name" value="OXIDIZED PURINE NUCLEOSIDE TRIPHOSPHATE HYDROLASE"/>
    <property type="match status" value="1"/>
</dbReference>
<comment type="caution">
    <text evidence="25">The sequence shown here is derived from an EMBL/GenBank/DDBJ whole genome shotgun (WGS) entry which is preliminary data.</text>
</comment>
<keyword evidence="5" id="KW-0479">Metal-binding</keyword>
<dbReference type="InterPro" id="IPR003563">
    <property type="entry name" value="8ODP"/>
</dbReference>
<dbReference type="GO" id="GO:0042262">
    <property type="term" value="P:DNA protection"/>
    <property type="evidence" value="ECO:0007669"/>
    <property type="project" value="InterPro"/>
</dbReference>
<dbReference type="Proteomes" id="UP000198287">
    <property type="component" value="Unassembled WGS sequence"/>
</dbReference>
<feature type="domain" description="Nudix hydrolase" evidence="24">
    <location>
        <begin position="4"/>
        <end position="135"/>
    </location>
</feature>
<evidence type="ECO:0000256" key="18">
    <source>
        <dbReference type="ARBA" id="ARBA00031927"/>
    </source>
</evidence>
<dbReference type="InterPro" id="IPR015797">
    <property type="entry name" value="NUDIX_hydrolase-like_dom_sf"/>
</dbReference>
<dbReference type="PROSITE" id="PS51462">
    <property type="entry name" value="NUDIX"/>
    <property type="match status" value="1"/>
</dbReference>
<evidence type="ECO:0000256" key="13">
    <source>
        <dbReference type="ARBA" id="ARBA00026103"/>
    </source>
</evidence>
<protein>
    <recommendedName>
        <fullName evidence="14">Oxidized purine nucleoside triphosphate hydrolase</fullName>
        <ecNumber evidence="13">3.6.1.56</ecNumber>
    </recommendedName>
    <alternativeName>
        <fullName evidence="18">2-hydroxy-dATP diphosphatase</fullName>
    </alternativeName>
    <alternativeName>
        <fullName evidence="17">7,8-dihydro-8-oxoguanine triphosphatase</fullName>
    </alternativeName>
    <alternativeName>
        <fullName evidence="16">8-oxo-dGTPase</fullName>
    </alternativeName>
    <alternativeName>
        <fullName evidence="19">Methylated purine nucleoside triphosphate hydrolase</fullName>
    </alternativeName>
    <alternativeName>
        <fullName evidence="15">Nucleoside diphosphate-linked moiety X motif 1</fullName>
    </alternativeName>
</protein>
<evidence type="ECO:0000256" key="7">
    <source>
        <dbReference type="ARBA" id="ARBA00022842"/>
    </source>
</evidence>
<evidence type="ECO:0000256" key="1">
    <source>
        <dbReference type="ARBA" id="ARBA00001946"/>
    </source>
</evidence>
<evidence type="ECO:0000256" key="9">
    <source>
        <dbReference type="ARBA" id="ARBA00024448"/>
    </source>
</evidence>
<comment type="catalytic activity">
    <reaction evidence="11">
        <text>8-oxo-dGTP + H2O = 8-oxo-dGMP + diphosphate + H(+)</text>
        <dbReference type="Rhea" id="RHEA:31575"/>
        <dbReference type="ChEBI" id="CHEBI:15377"/>
        <dbReference type="ChEBI" id="CHEBI:15378"/>
        <dbReference type="ChEBI" id="CHEBI:33019"/>
        <dbReference type="ChEBI" id="CHEBI:63224"/>
        <dbReference type="ChEBI" id="CHEBI:77896"/>
    </reaction>
    <physiologicalReaction direction="left-to-right" evidence="11">
        <dbReference type="Rhea" id="RHEA:31576"/>
    </physiologicalReaction>
</comment>
<comment type="similarity">
    <text evidence="3">Belongs to the Nudix hydrolase family.</text>
</comment>
<evidence type="ECO:0000256" key="8">
    <source>
        <dbReference type="ARBA" id="ARBA00023242"/>
    </source>
</evidence>
<dbReference type="CDD" id="cd03427">
    <property type="entry name" value="NUDIX_MTH1_Nudt1"/>
    <property type="match status" value="1"/>
</dbReference>
<evidence type="ECO:0000256" key="5">
    <source>
        <dbReference type="ARBA" id="ARBA00022723"/>
    </source>
</evidence>
<evidence type="ECO:0000256" key="16">
    <source>
        <dbReference type="ARBA" id="ARBA00030634"/>
    </source>
</evidence>
<dbReference type="GO" id="GO:0046872">
    <property type="term" value="F:metal ion binding"/>
    <property type="evidence" value="ECO:0007669"/>
    <property type="project" value="UniProtKB-KW"/>
</dbReference>
<comment type="catalytic activity">
    <reaction evidence="20">
        <text>N(6)-methyl-ATP + H2O = N(6)-methyl-AMP + diphosphate + H(+)</text>
        <dbReference type="Rhea" id="RHEA:67608"/>
        <dbReference type="ChEBI" id="CHEBI:15377"/>
        <dbReference type="ChEBI" id="CHEBI:15378"/>
        <dbReference type="ChEBI" id="CHEBI:33019"/>
        <dbReference type="ChEBI" id="CHEBI:144842"/>
        <dbReference type="ChEBI" id="CHEBI:172873"/>
    </reaction>
    <physiologicalReaction direction="left-to-right" evidence="20">
        <dbReference type="Rhea" id="RHEA:67609"/>
    </physiologicalReaction>
</comment>
<comment type="catalytic activity">
    <reaction evidence="9">
        <text>8-oxo-dATP + H2O = 8-oxo-dAMP + diphosphate + H(+)</text>
        <dbReference type="Rhea" id="RHEA:65396"/>
        <dbReference type="ChEBI" id="CHEBI:15377"/>
        <dbReference type="ChEBI" id="CHEBI:15378"/>
        <dbReference type="ChEBI" id="CHEBI:33019"/>
        <dbReference type="ChEBI" id="CHEBI:71361"/>
        <dbReference type="ChEBI" id="CHEBI:172871"/>
    </reaction>
    <physiologicalReaction direction="left-to-right" evidence="9">
        <dbReference type="Rhea" id="RHEA:65397"/>
    </physiologicalReaction>
</comment>
<comment type="cofactor">
    <cofactor evidence="1">
        <name>Mg(2+)</name>
        <dbReference type="ChEBI" id="CHEBI:18420"/>
    </cofactor>
</comment>
<evidence type="ECO:0000313" key="25">
    <source>
        <dbReference type="EMBL" id="OXA55670.1"/>
    </source>
</evidence>
<evidence type="ECO:0000256" key="12">
    <source>
        <dbReference type="ARBA" id="ARBA00024596"/>
    </source>
</evidence>
<dbReference type="InterPro" id="IPR020084">
    <property type="entry name" value="NUDIX_hydrolase_CS"/>
</dbReference>
<evidence type="ECO:0000256" key="10">
    <source>
        <dbReference type="ARBA" id="ARBA00024459"/>
    </source>
</evidence>
<reference evidence="25 26" key="1">
    <citation type="submission" date="2015-12" db="EMBL/GenBank/DDBJ databases">
        <title>The genome of Folsomia candida.</title>
        <authorList>
            <person name="Faddeeva A."/>
            <person name="Derks M.F."/>
            <person name="Anvar Y."/>
            <person name="Smit S."/>
            <person name="Van Straalen N."/>
            <person name="Roelofs D."/>
        </authorList>
    </citation>
    <scope>NUCLEOTIDE SEQUENCE [LARGE SCALE GENOMIC DNA]</scope>
    <source>
        <strain evidence="25 26">VU population</strain>
        <tissue evidence="25">Whole body</tissue>
    </source>
</reference>
<evidence type="ECO:0000313" key="26">
    <source>
        <dbReference type="Proteomes" id="UP000198287"/>
    </source>
</evidence>
<dbReference type="GO" id="GO:0008413">
    <property type="term" value="F:8-oxo-7,8-dihydroguanosine triphosphate pyrophosphatase activity"/>
    <property type="evidence" value="ECO:0007669"/>
    <property type="project" value="InterPro"/>
</dbReference>
<dbReference type="GO" id="GO:0005634">
    <property type="term" value="C:nucleus"/>
    <property type="evidence" value="ECO:0007669"/>
    <property type="project" value="UniProtKB-SubCell"/>
</dbReference>
<evidence type="ECO:0000256" key="23">
    <source>
        <dbReference type="ARBA" id="ARBA00053094"/>
    </source>
</evidence>
<keyword evidence="7" id="KW-0460">Magnesium</keyword>
<keyword evidence="8" id="KW-0539">Nucleus</keyword>
<evidence type="ECO:0000256" key="17">
    <source>
        <dbReference type="ARBA" id="ARBA00030682"/>
    </source>
</evidence>
<evidence type="ECO:0000256" key="2">
    <source>
        <dbReference type="ARBA" id="ARBA00004123"/>
    </source>
</evidence>
<dbReference type="GO" id="GO:0008828">
    <property type="term" value="F:dATP diphosphatase activity"/>
    <property type="evidence" value="ECO:0007669"/>
    <property type="project" value="UniProtKB-EC"/>
</dbReference>
<dbReference type="EMBL" id="LNIX01000004">
    <property type="protein sequence ID" value="OXA55670.1"/>
    <property type="molecule type" value="Genomic_DNA"/>
</dbReference>
<dbReference type="OrthoDB" id="408303at2759"/>
<dbReference type="Gene3D" id="3.90.79.10">
    <property type="entry name" value="Nucleoside Triphosphate Pyrophosphohydrolase"/>
    <property type="match status" value="1"/>
</dbReference>
<sequence length="759" mass="86028">MSKTIKHLTLTFIINEDKEEILLGFKKRGLGQGLWDGFGGKVEQSEEIVDAAKREVKEECGLDVELGKHFATIDYSFTKNPLEIQRSFVYRTTIAKSSGEIQETEEMKPQWWSMSQLPYDRMWADSEQWYSLMFKGTPFTAEYLFDDDNHVIKGNLVFWTDKRSNCIETYLNEKICIEWDSWDGDRSEVKSGHKFFGWTDCASSFLFSCTSQNSSSSQKPSTNDSVTLVDRGYRNQTQTYRDTAVTYKPAANLQIDDSIDVFFDLETGQGEARYVRQTIRHSSIFRKPSQLTTGSVLGSSSPTPQGRSLIASEQQNITKSITSLKAKMTQRSREDRKNKELLHAKLTSRMEWFRNKAELNNLLRKYAKEFGYDRIDAVKAKSYDWKRFKMFKNVSTILTQDGMGSEYVGNNEVIANKMKEVKDEVSFLLGADTARITASPDDEVVASTAAFNRALGSIMISGGGGMRGRALDETDDKVTSTIAKSILFSSTDTFQSPGWKLQHVDSSQFKPNVTLGLEKDVIFYGMGSCPNVNVTSNDPVTFYLTLFRTNCLPEAKQYLEHLIEEKYVQVVVQQNLTLFAFSNDSEGSFALLQEKKRLRSEEVRRLGAALELVAFSETYVNLAKKGEGKSWGGRNVSRSVSTIRQFFIRYVTLARSKGDEHFLKLVRNLVVTLKGVMTKLIQDEEMFLAQCVPTKDACRTELSLNSADQFEIHAISQFLIRGLAPVERNFGGDDGVEVAFRKFVDLNKAALRESVAFYQ</sequence>
<evidence type="ECO:0000256" key="4">
    <source>
        <dbReference type="ARBA" id="ARBA00011245"/>
    </source>
</evidence>
<evidence type="ECO:0000256" key="15">
    <source>
        <dbReference type="ARBA" id="ARBA00029673"/>
    </source>
</evidence>
<keyword evidence="26" id="KW-1185">Reference proteome</keyword>
<comment type="catalytic activity">
    <reaction evidence="21">
        <text>O(6)-methyl-dGTP + H2O = O(6)-methyl-dGMP + diphosphate + H(+)</text>
        <dbReference type="Rhea" id="RHEA:67600"/>
        <dbReference type="ChEBI" id="CHEBI:15377"/>
        <dbReference type="ChEBI" id="CHEBI:15378"/>
        <dbReference type="ChEBI" id="CHEBI:33019"/>
        <dbReference type="ChEBI" id="CHEBI:169974"/>
        <dbReference type="ChEBI" id="CHEBI:169975"/>
    </reaction>
    <physiologicalReaction direction="left-to-right" evidence="21">
        <dbReference type="Rhea" id="RHEA:67601"/>
    </physiologicalReaction>
</comment>